<feature type="transmembrane region" description="Helical" evidence="5">
    <location>
        <begin position="95"/>
        <end position="115"/>
    </location>
</feature>
<sequence>MATFVKAQASSIVASIFDFLTTIVCKEFFYLWYLSASLIGTLTGGIINFGLGRNWVFKRKENTIPKQAVKYFLVWGGNIVLTTAGVFFVTHYIGLSYIASKVIVSISLGVSYNYFMQKKFVFA</sequence>
<accession>A0A934PRG6</accession>
<keyword evidence="3 5" id="KW-1133">Transmembrane helix</keyword>
<evidence type="ECO:0000256" key="2">
    <source>
        <dbReference type="ARBA" id="ARBA00022692"/>
    </source>
</evidence>
<dbReference type="GO" id="GO:0000271">
    <property type="term" value="P:polysaccharide biosynthetic process"/>
    <property type="evidence" value="ECO:0007669"/>
    <property type="project" value="InterPro"/>
</dbReference>
<evidence type="ECO:0000313" key="7">
    <source>
        <dbReference type="EMBL" id="MBK0378764.1"/>
    </source>
</evidence>
<evidence type="ECO:0000256" key="1">
    <source>
        <dbReference type="ARBA" id="ARBA00004141"/>
    </source>
</evidence>
<dbReference type="Pfam" id="PF04138">
    <property type="entry name" value="GtrA_DPMS_TM"/>
    <property type="match status" value="1"/>
</dbReference>
<protein>
    <submittedName>
        <fullName evidence="7">GtrA family protein</fullName>
    </submittedName>
</protein>
<name>A0A934PRG6_9SPHI</name>
<organism evidence="7 8">
    <name type="scientific">Mucilaginibacter segetis</name>
    <dbReference type="NCBI Taxonomy" id="2793071"/>
    <lineage>
        <taxon>Bacteria</taxon>
        <taxon>Pseudomonadati</taxon>
        <taxon>Bacteroidota</taxon>
        <taxon>Sphingobacteriia</taxon>
        <taxon>Sphingobacteriales</taxon>
        <taxon>Sphingobacteriaceae</taxon>
        <taxon>Mucilaginibacter</taxon>
    </lineage>
</organism>
<evidence type="ECO:0000256" key="4">
    <source>
        <dbReference type="ARBA" id="ARBA00023136"/>
    </source>
</evidence>
<proteinExistence type="predicted"/>
<keyword evidence="8" id="KW-1185">Reference proteome</keyword>
<evidence type="ECO:0000259" key="6">
    <source>
        <dbReference type="Pfam" id="PF04138"/>
    </source>
</evidence>
<feature type="transmembrane region" description="Helical" evidence="5">
    <location>
        <begin position="71"/>
        <end position="89"/>
    </location>
</feature>
<dbReference type="RefSeq" id="WP_200065095.1">
    <property type="nucleotide sequence ID" value="NZ_JAEHFW010000001.1"/>
</dbReference>
<comment type="subcellular location">
    <subcellularLocation>
        <location evidence="1">Membrane</location>
        <topology evidence="1">Multi-pass membrane protein</topology>
    </subcellularLocation>
</comment>
<keyword evidence="2 5" id="KW-0812">Transmembrane</keyword>
<dbReference type="InterPro" id="IPR007267">
    <property type="entry name" value="GtrA_DPMS_TM"/>
</dbReference>
<reference evidence="7" key="1">
    <citation type="submission" date="2020-12" db="EMBL/GenBank/DDBJ databases">
        <title>Bacterial novel species Mucilaginibacter sp. SD-g isolated from soil.</title>
        <authorList>
            <person name="Jung H.-Y."/>
        </authorList>
    </citation>
    <scope>NUCLEOTIDE SEQUENCE</scope>
    <source>
        <strain evidence="7">SD-g</strain>
    </source>
</reference>
<evidence type="ECO:0000256" key="3">
    <source>
        <dbReference type="ARBA" id="ARBA00022989"/>
    </source>
</evidence>
<feature type="transmembrane region" description="Helical" evidence="5">
    <location>
        <begin position="30"/>
        <end position="51"/>
    </location>
</feature>
<comment type="caution">
    <text evidence="7">The sequence shown here is derived from an EMBL/GenBank/DDBJ whole genome shotgun (WGS) entry which is preliminary data.</text>
</comment>
<gene>
    <name evidence="7" type="ORF">I5M19_05570</name>
</gene>
<dbReference type="Proteomes" id="UP000613193">
    <property type="component" value="Unassembled WGS sequence"/>
</dbReference>
<dbReference type="GO" id="GO:0016020">
    <property type="term" value="C:membrane"/>
    <property type="evidence" value="ECO:0007669"/>
    <property type="project" value="UniProtKB-SubCell"/>
</dbReference>
<keyword evidence="4 5" id="KW-0472">Membrane</keyword>
<dbReference type="EMBL" id="JAEHFW010000001">
    <property type="protein sequence ID" value="MBK0378764.1"/>
    <property type="molecule type" value="Genomic_DNA"/>
</dbReference>
<dbReference type="AlphaFoldDB" id="A0A934PRG6"/>
<evidence type="ECO:0000256" key="5">
    <source>
        <dbReference type="SAM" id="Phobius"/>
    </source>
</evidence>
<evidence type="ECO:0000313" key="8">
    <source>
        <dbReference type="Proteomes" id="UP000613193"/>
    </source>
</evidence>
<feature type="domain" description="GtrA/DPMS transmembrane" evidence="6">
    <location>
        <begin position="12"/>
        <end position="122"/>
    </location>
</feature>